<organism evidence="5">
    <name type="scientific">Hirondellea gigas</name>
    <dbReference type="NCBI Taxonomy" id="1518452"/>
    <lineage>
        <taxon>Eukaryota</taxon>
        <taxon>Metazoa</taxon>
        <taxon>Ecdysozoa</taxon>
        <taxon>Arthropoda</taxon>
        <taxon>Crustacea</taxon>
        <taxon>Multicrustacea</taxon>
        <taxon>Malacostraca</taxon>
        <taxon>Eumalacostraca</taxon>
        <taxon>Peracarida</taxon>
        <taxon>Amphipoda</taxon>
        <taxon>Amphilochidea</taxon>
        <taxon>Lysianassida</taxon>
        <taxon>Lysianassidira</taxon>
        <taxon>Lysianassoidea</taxon>
        <taxon>Lysianassidae</taxon>
        <taxon>Hirondellea</taxon>
    </lineage>
</organism>
<dbReference type="GO" id="GO:0016491">
    <property type="term" value="F:oxidoreductase activity"/>
    <property type="evidence" value="ECO:0007669"/>
    <property type="project" value="UniProtKB-KW"/>
</dbReference>
<keyword evidence="1" id="KW-0560">Oxidoreductase</keyword>
<dbReference type="PROSITE" id="PS00061">
    <property type="entry name" value="ADH_SHORT"/>
    <property type="match status" value="1"/>
</dbReference>
<feature type="region of interest" description="Disordered" evidence="3">
    <location>
        <begin position="361"/>
        <end position="403"/>
    </location>
</feature>
<evidence type="ECO:0000313" key="5">
    <source>
        <dbReference type="EMBL" id="LAC26023.1"/>
    </source>
</evidence>
<evidence type="ECO:0000256" key="2">
    <source>
        <dbReference type="RuleBase" id="RU000363"/>
    </source>
</evidence>
<dbReference type="PANTHER" id="PTHR43313">
    <property type="entry name" value="SHORT-CHAIN DEHYDROGENASE/REDUCTASE FAMILY 9C"/>
    <property type="match status" value="1"/>
</dbReference>
<comment type="similarity">
    <text evidence="2">Belongs to the short-chain dehydrogenases/reductases (SDR) family.</text>
</comment>
<proteinExistence type="evidence at transcript level"/>
<keyword evidence="4" id="KW-0812">Transmembrane</keyword>
<dbReference type="PANTHER" id="PTHR43313:SF36">
    <property type="entry name" value="D-BETA-HYDROXYBUTYRATE DEHYDROGENASE, MITOCHONDRIAL"/>
    <property type="match status" value="1"/>
</dbReference>
<sequence length="403" mass="44601">MGYSWYTAIGVWIAVWAALILVSLHSWALGVMAIGLVAAHLAEWILKGIQNTRQRVNIKDVSSKAVFVTGCDTGFGLELAKTLADIGFKVYAGCLDPDSKGPTSLKLRSSRVVALKCDVTKEDQVLQAYKLVEEDLEVDENLWAVVNNAGIAAFTEIEWCSLATFRKQLEVNALGPVLVTKTFLPLLRQAGGGRVIIVASLAGRYTFPGFSAYSMSKHAAVSFADGLRLEMKKWNISVHTVEPTLYKTSITNVENLQKSLEHGWDESPVEVRCSYGSEYLEDFKVTVNSHMSRAKPEEKIKEVIADMVDAVAGVEPQPQYVPSVQTQIRCRLLSTLPLDIRDNFLLKGQPSTPPAFIAARKRSLADPRKKSRMNRHFSVPDYEKNQVTPPPASARANTTRFPF</sequence>
<dbReference type="InterPro" id="IPR020904">
    <property type="entry name" value="Sc_DH/Rdtase_CS"/>
</dbReference>
<dbReference type="InterPro" id="IPR002347">
    <property type="entry name" value="SDR_fam"/>
</dbReference>
<feature type="transmembrane region" description="Helical" evidence="4">
    <location>
        <begin position="5"/>
        <end position="22"/>
    </location>
</feature>
<dbReference type="Gene3D" id="3.40.50.720">
    <property type="entry name" value="NAD(P)-binding Rossmann-like Domain"/>
    <property type="match status" value="1"/>
</dbReference>
<dbReference type="PRINTS" id="PR00081">
    <property type="entry name" value="GDHRDH"/>
</dbReference>
<evidence type="ECO:0000256" key="3">
    <source>
        <dbReference type="SAM" id="MobiDB-lite"/>
    </source>
</evidence>
<dbReference type="SUPFAM" id="SSF51735">
    <property type="entry name" value="NAD(P)-binding Rossmann-fold domains"/>
    <property type="match status" value="1"/>
</dbReference>
<dbReference type="Pfam" id="PF00106">
    <property type="entry name" value="adh_short"/>
    <property type="match status" value="1"/>
</dbReference>
<keyword evidence="4" id="KW-1133">Transmembrane helix</keyword>
<dbReference type="EMBL" id="IACT01006901">
    <property type="protein sequence ID" value="LAC26023.1"/>
    <property type="molecule type" value="mRNA"/>
</dbReference>
<accession>A0A6A7G7M0</accession>
<reference evidence="5" key="1">
    <citation type="submission" date="2017-11" db="EMBL/GenBank/DDBJ databases">
        <title>The sensing device of the deep-sea amphipod.</title>
        <authorList>
            <person name="Kobayashi H."/>
            <person name="Nagahama T."/>
            <person name="Arai W."/>
            <person name="Sasagawa Y."/>
            <person name="Umeda M."/>
            <person name="Hayashi T."/>
            <person name="Nikaido I."/>
            <person name="Watanabe H."/>
            <person name="Oguri K."/>
            <person name="Kitazato H."/>
            <person name="Fujioka K."/>
            <person name="Kido Y."/>
            <person name="Takami H."/>
        </authorList>
    </citation>
    <scope>NUCLEOTIDE SEQUENCE</scope>
    <source>
        <tissue evidence="5">Whole body</tissue>
    </source>
</reference>
<protein>
    <submittedName>
        <fullName evidence="5">Estradiol 17-beta-dehydrogenase 2-like</fullName>
    </submittedName>
</protein>
<evidence type="ECO:0000256" key="4">
    <source>
        <dbReference type="SAM" id="Phobius"/>
    </source>
</evidence>
<dbReference type="InterPro" id="IPR036291">
    <property type="entry name" value="NAD(P)-bd_dom_sf"/>
</dbReference>
<dbReference type="AlphaFoldDB" id="A0A6A7G7M0"/>
<dbReference type="PRINTS" id="PR00080">
    <property type="entry name" value="SDRFAMILY"/>
</dbReference>
<keyword evidence="4" id="KW-0472">Membrane</keyword>
<dbReference type="GO" id="GO:0008202">
    <property type="term" value="P:steroid metabolic process"/>
    <property type="evidence" value="ECO:0007669"/>
    <property type="project" value="TreeGrafter"/>
</dbReference>
<evidence type="ECO:0000256" key="1">
    <source>
        <dbReference type="ARBA" id="ARBA00023002"/>
    </source>
</evidence>
<name>A0A6A7G7M0_9CRUS</name>